<geneLocation type="plasmid" evidence="3">
    <name>pSE5416-KPC</name>
</geneLocation>
<keyword evidence="2" id="KW-0614">Plasmid</keyword>
<dbReference type="AlphaFoldDB" id="A0A7S6C7H6"/>
<dbReference type="EMBL" id="MN894887">
    <property type="protein sequence ID" value="QNI17587.1"/>
    <property type="molecule type" value="Genomic_DNA"/>
</dbReference>
<dbReference type="PROSITE" id="PS51352">
    <property type="entry name" value="THIOREDOXIN_2"/>
    <property type="match status" value="1"/>
</dbReference>
<dbReference type="SUPFAM" id="SSF52833">
    <property type="entry name" value="Thioredoxin-like"/>
    <property type="match status" value="1"/>
</dbReference>
<proteinExistence type="predicted"/>
<dbReference type="Gene3D" id="3.40.30.10">
    <property type="entry name" value="Glutaredoxin"/>
    <property type="match status" value="1"/>
</dbReference>
<sequence>MKRPVHELGIVGQLAPAWSAQRWVDAQGRPRAPLTLSNLSGRWKILFCFQSWCPGCHSHGAPTMRALVQGLAGQDSVALLAVQTVFEGFEVNTYDAMLGFQAEQRLSIPFAHDPGDAATGLRSDILMRYRTGGTPWFIVIDPQDRVVFNDFHVDADGLVRQVAPGVDSASGEEPLA</sequence>
<dbReference type="InterPro" id="IPR036249">
    <property type="entry name" value="Thioredoxin-like_sf"/>
</dbReference>
<feature type="domain" description="Thioredoxin" evidence="1">
    <location>
        <begin position="9"/>
        <end position="176"/>
    </location>
</feature>
<dbReference type="Pfam" id="PF00578">
    <property type="entry name" value="AhpC-TSA"/>
    <property type="match status" value="1"/>
</dbReference>
<reference evidence="2" key="1">
    <citation type="submission" date="2019-12" db="EMBL/GenBank/DDBJ databases">
        <title>Compelete sequence of pSE5369-VIM.</title>
        <authorList>
            <person name="Zhou D."/>
        </authorList>
    </citation>
    <scope>NUCLEOTIDE SEQUENCE</scope>
    <source>
        <strain evidence="2">SE5369</strain>
        <plasmid evidence="2">pSE5369-VIM</plasmid>
    </source>
</reference>
<dbReference type="GO" id="GO:0016209">
    <property type="term" value="F:antioxidant activity"/>
    <property type="evidence" value="ECO:0007669"/>
    <property type="project" value="InterPro"/>
</dbReference>
<accession>A0A7S6C7H6</accession>
<evidence type="ECO:0000313" key="3">
    <source>
        <dbReference type="EMBL" id="QNI17587.1"/>
    </source>
</evidence>
<dbReference type="EMBL" id="MN894888">
    <property type="protein sequence ID" value="QLG05064.1"/>
    <property type="molecule type" value="Genomic_DNA"/>
</dbReference>
<name>A0A7S6C7H6_PSEAI</name>
<dbReference type="RefSeq" id="WP_199866718.1">
    <property type="nucleotide sequence ID" value="NZ_CP081348.1"/>
</dbReference>
<dbReference type="InterPro" id="IPR013766">
    <property type="entry name" value="Thioredoxin_domain"/>
</dbReference>
<reference evidence="3" key="2">
    <citation type="submission" date="2019-12" db="EMBL/GenBank/DDBJ databases">
        <title>Compelete sequence of pSE5416-KPC.</title>
        <authorList>
            <person name="Zhou D."/>
        </authorList>
    </citation>
    <scope>NUCLEOTIDE SEQUENCE</scope>
    <source>
        <strain evidence="3">SE5416</strain>
        <plasmid evidence="3">pSE5416-KPC</plasmid>
    </source>
</reference>
<evidence type="ECO:0000313" key="2">
    <source>
        <dbReference type="EMBL" id="QLG05064.1"/>
    </source>
</evidence>
<evidence type="ECO:0000259" key="1">
    <source>
        <dbReference type="PROSITE" id="PS51352"/>
    </source>
</evidence>
<organism evidence="2">
    <name type="scientific">Pseudomonas aeruginosa</name>
    <dbReference type="NCBI Taxonomy" id="287"/>
    <lineage>
        <taxon>Bacteria</taxon>
        <taxon>Pseudomonadati</taxon>
        <taxon>Pseudomonadota</taxon>
        <taxon>Gammaproteobacteria</taxon>
        <taxon>Pseudomonadales</taxon>
        <taxon>Pseudomonadaceae</taxon>
        <taxon>Pseudomonas</taxon>
    </lineage>
</organism>
<geneLocation type="plasmid" evidence="2">
    <name>pSE5369-VIM</name>
</geneLocation>
<dbReference type="GO" id="GO:0016491">
    <property type="term" value="F:oxidoreductase activity"/>
    <property type="evidence" value="ECO:0007669"/>
    <property type="project" value="InterPro"/>
</dbReference>
<dbReference type="InterPro" id="IPR000866">
    <property type="entry name" value="AhpC/TSA"/>
</dbReference>
<protein>
    <recommendedName>
        <fullName evidence="1">Thioredoxin domain-containing protein</fullName>
    </recommendedName>
</protein>